<dbReference type="SMART" id="SM00382">
    <property type="entry name" value="AAA"/>
    <property type="match status" value="1"/>
</dbReference>
<dbReference type="eggNOG" id="COG0714">
    <property type="taxonomic scope" value="Bacteria"/>
</dbReference>
<reference evidence="2 3" key="1">
    <citation type="submission" date="2014-03" db="EMBL/GenBank/DDBJ databases">
        <title>Genomics of Bifidobacteria.</title>
        <authorList>
            <person name="Ventura M."/>
            <person name="Milani C."/>
            <person name="Lugli G.A."/>
        </authorList>
    </citation>
    <scope>NUCLEOTIDE SEQUENCE [LARGE SCALE GENOMIC DNA]</scope>
    <source>
        <strain evidence="2 3">LMG 21589</strain>
    </source>
</reference>
<dbReference type="Proteomes" id="UP000029033">
    <property type="component" value="Unassembled WGS sequence"/>
</dbReference>
<dbReference type="Pfam" id="PF07726">
    <property type="entry name" value="AAA_3"/>
    <property type="match status" value="1"/>
</dbReference>
<dbReference type="Pfam" id="PF17863">
    <property type="entry name" value="AAA_lid_2"/>
    <property type="match status" value="1"/>
</dbReference>
<protein>
    <submittedName>
        <fullName evidence="2">ATPase AAA</fullName>
    </submittedName>
</protein>
<dbReference type="PANTHER" id="PTHR42759:SF5">
    <property type="entry name" value="METHANOL DEHYDROGENASE REGULATOR"/>
    <property type="match status" value="1"/>
</dbReference>
<dbReference type="InterPro" id="IPR027417">
    <property type="entry name" value="P-loop_NTPase"/>
</dbReference>
<dbReference type="CDD" id="cd00009">
    <property type="entry name" value="AAA"/>
    <property type="match status" value="1"/>
</dbReference>
<accession>A0A087DGI5</accession>
<dbReference type="InterPro" id="IPR011703">
    <property type="entry name" value="ATPase_AAA-3"/>
</dbReference>
<dbReference type="InterPro" id="IPR041628">
    <property type="entry name" value="ChlI/MoxR_AAA_lid"/>
</dbReference>
<sequence length="314" mass="34144">MDRFRHAFSALVDNVSRIVVGKARPIALCVTALLAGGHVLLVDDPGTGKTQLARGIARSIQAPCKRIQFTPDLLPSDVVGVTFYDQQHAEFRFREGPAFSSIVLADEINRAPPKTQSALLEVMEERHITVDGVTRAVPQPFMVIATQNPIEQLGTYRLPEAQLDRFLISTSIGHPGHEASLDILRQADVGDRAATVSPVLTGQRILELRAVAERVHMDDSLLEYIVRIVEATRRSELIASGASIRGALALTRCARVRAAADGRDYAVPDDIRDLAVAVLAHRVTLAETASFAGQRADRVIEQVLDDVPTPTGRS</sequence>
<dbReference type="InterPro" id="IPR050764">
    <property type="entry name" value="CbbQ/NirQ/NorQ/GpvN"/>
</dbReference>
<dbReference type="Gene3D" id="3.40.50.300">
    <property type="entry name" value="P-loop containing nucleotide triphosphate hydrolases"/>
    <property type="match status" value="1"/>
</dbReference>
<name>A0A087DGI5_9BIFI</name>
<dbReference type="EMBL" id="JGZO01000006">
    <property type="protein sequence ID" value="KFI94635.1"/>
    <property type="molecule type" value="Genomic_DNA"/>
</dbReference>
<dbReference type="PANTHER" id="PTHR42759">
    <property type="entry name" value="MOXR FAMILY PROTEIN"/>
    <property type="match status" value="1"/>
</dbReference>
<dbReference type="InterPro" id="IPR003593">
    <property type="entry name" value="AAA+_ATPase"/>
</dbReference>
<dbReference type="AlphaFoldDB" id="A0A087DGI5"/>
<evidence type="ECO:0000313" key="3">
    <source>
        <dbReference type="Proteomes" id="UP000029033"/>
    </source>
</evidence>
<dbReference type="Gene3D" id="1.10.8.80">
    <property type="entry name" value="Magnesium chelatase subunit I, C-Terminal domain"/>
    <property type="match status" value="1"/>
</dbReference>
<dbReference type="GO" id="GO:0005524">
    <property type="term" value="F:ATP binding"/>
    <property type="evidence" value="ECO:0007669"/>
    <property type="project" value="InterPro"/>
</dbReference>
<dbReference type="GO" id="GO:0016887">
    <property type="term" value="F:ATP hydrolysis activity"/>
    <property type="evidence" value="ECO:0007669"/>
    <property type="project" value="InterPro"/>
</dbReference>
<keyword evidence="3" id="KW-1185">Reference proteome</keyword>
<proteinExistence type="predicted"/>
<gene>
    <name evidence="2" type="ORF">BSCA_0682</name>
</gene>
<feature type="domain" description="AAA+ ATPase" evidence="1">
    <location>
        <begin position="35"/>
        <end position="169"/>
    </location>
</feature>
<dbReference type="SUPFAM" id="SSF52540">
    <property type="entry name" value="P-loop containing nucleoside triphosphate hydrolases"/>
    <property type="match status" value="1"/>
</dbReference>
<dbReference type="PIRSF" id="PIRSF002849">
    <property type="entry name" value="AAA_ATPase_chaperone_MoxR_prd"/>
    <property type="match status" value="1"/>
</dbReference>
<evidence type="ECO:0000313" key="2">
    <source>
        <dbReference type="EMBL" id="KFI94635.1"/>
    </source>
</evidence>
<organism evidence="2 3">
    <name type="scientific">Bifidobacterium scardovii</name>
    <dbReference type="NCBI Taxonomy" id="158787"/>
    <lineage>
        <taxon>Bacteria</taxon>
        <taxon>Bacillati</taxon>
        <taxon>Actinomycetota</taxon>
        <taxon>Actinomycetes</taxon>
        <taxon>Bifidobacteriales</taxon>
        <taxon>Bifidobacteriaceae</taxon>
        <taxon>Bifidobacterium</taxon>
    </lineage>
</organism>
<evidence type="ECO:0000259" key="1">
    <source>
        <dbReference type="SMART" id="SM00382"/>
    </source>
</evidence>
<comment type="caution">
    <text evidence="2">The sequence shown here is derived from an EMBL/GenBank/DDBJ whole genome shotgun (WGS) entry which is preliminary data.</text>
</comment>
<dbReference type="STRING" id="158787.BSCA_0682"/>